<dbReference type="PIRSF" id="PIRSF000137">
    <property type="entry name" value="Alcohol_oxidase"/>
    <property type="match status" value="1"/>
</dbReference>
<dbReference type="SUPFAM" id="SSF54373">
    <property type="entry name" value="FAD-linked reductases, C-terminal domain"/>
    <property type="match status" value="1"/>
</dbReference>
<reference evidence="4" key="1">
    <citation type="submission" date="2016-10" db="EMBL/GenBank/DDBJ databases">
        <authorList>
            <person name="Varghese N."/>
            <person name="Submissions S."/>
        </authorList>
    </citation>
    <scope>NUCLEOTIDE SEQUENCE [LARGE SCALE GENOMIC DNA]</scope>
    <source>
        <strain evidence="4">DSM 217</strain>
    </source>
</reference>
<evidence type="ECO:0000313" key="4">
    <source>
        <dbReference type="Proteomes" id="UP000198816"/>
    </source>
</evidence>
<name>A0A1H2W3Q0_THIRO</name>
<dbReference type="Gene3D" id="3.50.50.60">
    <property type="entry name" value="FAD/NAD(P)-binding domain"/>
    <property type="match status" value="1"/>
</dbReference>
<feature type="domain" description="Glucose-methanol-choline oxidoreductase N-terminal" evidence="2">
    <location>
        <begin position="330"/>
        <end position="344"/>
    </location>
</feature>
<accession>A0A1H2W3Q0</accession>
<evidence type="ECO:0000313" key="3">
    <source>
        <dbReference type="EMBL" id="SDW75220.1"/>
    </source>
</evidence>
<dbReference type="InterPro" id="IPR036188">
    <property type="entry name" value="FAD/NAD-bd_sf"/>
</dbReference>
<dbReference type="STRING" id="1058.SAMN05421783_10830"/>
<proteinExistence type="inferred from homology"/>
<comment type="similarity">
    <text evidence="1">Belongs to the GMC oxidoreductase family.</text>
</comment>
<organism evidence="3 4">
    <name type="scientific">Thiocapsa roseopersicina</name>
    <dbReference type="NCBI Taxonomy" id="1058"/>
    <lineage>
        <taxon>Bacteria</taxon>
        <taxon>Pseudomonadati</taxon>
        <taxon>Pseudomonadota</taxon>
        <taxon>Gammaproteobacteria</taxon>
        <taxon>Chromatiales</taxon>
        <taxon>Chromatiaceae</taxon>
        <taxon>Thiocapsa</taxon>
    </lineage>
</organism>
<dbReference type="PANTHER" id="PTHR11552:SF213">
    <property type="entry name" value="DEHYDROGENASE, PUTATIVE-RELATED"/>
    <property type="match status" value="1"/>
</dbReference>
<sequence length="627" mass="69743">MASDQLENGLPPDEALAYDYIVVGSGAGGGPVAANLAEAGYRVLLMEAGGSPDSYDYQVPAFHPAASENKEMSWEFFVRHYADEDQQRRDSKYTPERKGVFYPRAATLGGCTAHHAMILLYPHNSDWDEIARITGDDSWRAGKMRRYFQRLENCRYRTIQRILQRLLRWNPSRHGFDGWLETNKADPLMILDDRPMLRLIVRSAKKALFANANWLTQIWHSLTGLFDPNDWAMASGKRVGLRVTPLSITKGRRLGTRERITAVQRVCPDRLHLLTGALATRVLFDADNKAIGVEYLPGEHLYAADPNPRDARTPAPRQVFATREVILSGGAFNTPQLLQLSGIGPADLLQRHGIEVLVDLPGVGANLQDRYEVTIVNRMKIPFALLNGATMKGPDPGEEPDPQFRFWQQGRGPYTTNGAVVSIVRRSAAARAAKGPPDLVLFGLVTNFRGYFPGYSREVRAATQYFSWAVLKAHTNNHSGTVAIRSKDPTAMPAIDFHYFDEGNDASGEDLEAVVEGVQLVRRMMDGVRRLVAEETVPGPKIRTREQIRRFVRDEAWGHHASCTCKIGAANDPDAVLDSRFRVRGVRNLRVVDASVFPRAPGLFIVSAIYMIAEKASDDILADARAG</sequence>
<protein>
    <submittedName>
        <fullName evidence="3">Choline dehydrogenase</fullName>
    </submittedName>
</protein>
<dbReference type="Pfam" id="PF05199">
    <property type="entry name" value="GMC_oxred_C"/>
    <property type="match status" value="1"/>
</dbReference>
<dbReference type="RefSeq" id="WP_093030948.1">
    <property type="nucleotide sequence ID" value="NZ_FNNZ01000008.1"/>
</dbReference>
<keyword evidence="4" id="KW-1185">Reference proteome</keyword>
<gene>
    <name evidence="3" type="ORF">SAMN05421783_10830</name>
</gene>
<dbReference type="Pfam" id="PF00732">
    <property type="entry name" value="GMC_oxred_N"/>
    <property type="match status" value="1"/>
</dbReference>
<dbReference type="Gene3D" id="3.30.560.10">
    <property type="entry name" value="Glucose Oxidase, domain 3"/>
    <property type="match status" value="1"/>
</dbReference>
<dbReference type="SUPFAM" id="SSF51905">
    <property type="entry name" value="FAD/NAD(P)-binding domain"/>
    <property type="match status" value="1"/>
</dbReference>
<dbReference type="PANTHER" id="PTHR11552">
    <property type="entry name" value="GLUCOSE-METHANOL-CHOLINE GMC OXIDOREDUCTASE"/>
    <property type="match status" value="1"/>
</dbReference>
<dbReference type="GO" id="GO:0016614">
    <property type="term" value="F:oxidoreductase activity, acting on CH-OH group of donors"/>
    <property type="evidence" value="ECO:0007669"/>
    <property type="project" value="InterPro"/>
</dbReference>
<dbReference type="GO" id="GO:0050660">
    <property type="term" value="F:flavin adenine dinucleotide binding"/>
    <property type="evidence" value="ECO:0007669"/>
    <property type="project" value="InterPro"/>
</dbReference>
<dbReference type="Proteomes" id="UP000198816">
    <property type="component" value="Unassembled WGS sequence"/>
</dbReference>
<dbReference type="PROSITE" id="PS00624">
    <property type="entry name" value="GMC_OXRED_2"/>
    <property type="match status" value="1"/>
</dbReference>
<evidence type="ECO:0000256" key="1">
    <source>
        <dbReference type="ARBA" id="ARBA00010790"/>
    </source>
</evidence>
<evidence type="ECO:0000259" key="2">
    <source>
        <dbReference type="PROSITE" id="PS00624"/>
    </source>
</evidence>
<dbReference type="EMBL" id="FNNZ01000008">
    <property type="protein sequence ID" value="SDW75220.1"/>
    <property type="molecule type" value="Genomic_DNA"/>
</dbReference>
<dbReference type="OrthoDB" id="9785276at2"/>
<dbReference type="InterPro" id="IPR012132">
    <property type="entry name" value="GMC_OxRdtase"/>
</dbReference>
<dbReference type="InterPro" id="IPR000172">
    <property type="entry name" value="GMC_OxRdtase_N"/>
</dbReference>
<dbReference type="InterPro" id="IPR007867">
    <property type="entry name" value="GMC_OxRtase_C"/>
</dbReference>
<dbReference type="AlphaFoldDB" id="A0A1H2W3Q0"/>